<reference evidence="4" key="1">
    <citation type="journal article" date="2019" name="Int. J. Syst. Evol. Microbiol.">
        <title>The Global Catalogue of Microorganisms (GCM) 10K type strain sequencing project: providing services to taxonomists for standard genome sequencing and annotation.</title>
        <authorList>
            <consortium name="The Broad Institute Genomics Platform"/>
            <consortium name="The Broad Institute Genome Sequencing Center for Infectious Disease"/>
            <person name="Wu L."/>
            <person name="Ma J."/>
        </authorList>
    </citation>
    <scope>NUCLEOTIDE SEQUENCE [LARGE SCALE GENOMIC DNA]</scope>
    <source>
        <strain evidence="4">PCU 347</strain>
    </source>
</reference>
<accession>A0ABV8TJX7</accession>
<keyword evidence="2" id="KW-1133">Transmembrane helix</keyword>
<evidence type="ECO:0000256" key="2">
    <source>
        <dbReference type="SAM" id="Phobius"/>
    </source>
</evidence>
<keyword evidence="2" id="KW-0472">Membrane</keyword>
<dbReference type="RefSeq" id="WP_018565381.1">
    <property type="nucleotide sequence ID" value="NZ_JBHSDP010000024.1"/>
</dbReference>
<feature type="compositionally biased region" description="Low complexity" evidence="1">
    <location>
        <begin position="97"/>
        <end position="112"/>
    </location>
</feature>
<evidence type="ECO:0000313" key="4">
    <source>
        <dbReference type="Proteomes" id="UP001595824"/>
    </source>
</evidence>
<proteinExistence type="predicted"/>
<organism evidence="3 4">
    <name type="scientific">Streptomyces andamanensis</name>
    <dbReference type="NCBI Taxonomy" id="1565035"/>
    <lineage>
        <taxon>Bacteria</taxon>
        <taxon>Bacillati</taxon>
        <taxon>Actinomycetota</taxon>
        <taxon>Actinomycetes</taxon>
        <taxon>Kitasatosporales</taxon>
        <taxon>Streptomycetaceae</taxon>
        <taxon>Streptomyces</taxon>
    </lineage>
</organism>
<gene>
    <name evidence="3" type="ORF">ACFPC0_25105</name>
</gene>
<keyword evidence="4" id="KW-1185">Reference proteome</keyword>
<feature type="transmembrane region" description="Helical" evidence="2">
    <location>
        <begin position="49"/>
        <end position="67"/>
    </location>
</feature>
<sequence>MTAAARHGRTEERLRAALDARARLVGPGRLRPPAPPAAPAAARLRLRRGAAVLVALAAAVAGAVLWLDHRHQTTPAPPAGPPSVTGPRPPAPPPAAPSAVPRSPDVAAPSPR</sequence>
<evidence type="ECO:0000313" key="3">
    <source>
        <dbReference type="EMBL" id="MFC4331004.1"/>
    </source>
</evidence>
<dbReference type="Proteomes" id="UP001595824">
    <property type="component" value="Unassembled WGS sequence"/>
</dbReference>
<comment type="caution">
    <text evidence="3">The sequence shown here is derived from an EMBL/GenBank/DDBJ whole genome shotgun (WGS) entry which is preliminary data.</text>
</comment>
<name>A0ABV8TJX7_9ACTN</name>
<keyword evidence="2" id="KW-0812">Transmembrane</keyword>
<evidence type="ECO:0000256" key="1">
    <source>
        <dbReference type="SAM" id="MobiDB-lite"/>
    </source>
</evidence>
<protein>
    <submittedName>
        <fullName evidence="3">Uncharacterized protein</fullName>
    </submittedName>
</protein>
<dbReference type="EMBL" id="JBHSDP010000024">
    <property type="protein sequence ID" value="MFC4331004.1"/>
    <property type="molecule type" value="Genomic_DNA"/>
</dbReference>
<feature type="compositionally biased region" description="Pro residues" evidence="1">
    <location>
        <begin position="87"/>
        <end position="96"/>
    </location>
</feature>
<feature type="region of interest" description="Disordered" evidence="1">
    <location>
        <begin position="71"/>
        <end position="112"/>
    </location>
</feature>